<evidence type="ECO:0000313" key="4">
    <source>
        <dbReference type="Proteomes" id="UP000542695"/>
    </source>
</evidence>
<evidence type="ECO:0000313" key="3">
    <source>
        <dbReference type="Proteomes" id="UP000254602"/>
    </source>
</evidence>
<dbReference type="Proteomes" id="UP000542695">
    <property type="component" value="Unassembled WGS sequence"/>
</dbReference>
<dbReference type="EMBL" id="JACARV010000030">
    <property type="protein sequence ID" value="NWC81099.1"/>
    <property type="molecule type" value="Genomic_DNA"/>
</dbReference>
<sequence length="92" mass="10851">MIFEWDATKNQTNIRKHGIDFADVPDMFNHPMLTRRDDSAQYAEERWVSLGWLNALLGVVVYTERQGEVIRIISARKATRWEAKHYDQSIEN</sequence>
<dbReference type="RefSeq" id="WP_046788068.1">
    <property type="nucleotide sequence ID" value="NZ_JABTYF010000019.1"/>
</dbReference>
<dbReference type="AlphaFoldDB" id="A0A379KLX9"/>
<dbReference type="InterPro" id="IPR038573">
    <property type="entry name" value="BrnT_sf"/>
</dbReference>
<dbReference type="InterPro" id="IPR007460">
    <property type="entry name" value="BrnT_toxin"/>
</dbReference>
<dbReference type="Gene3D" id="3.10.450.530">
    <property type="entry name" value="Ribonuclease toxin, BrnT, of type II toxin-antitoxin system"/>
    <property type="match status" value="1"/>
</dbReference>
<dbReference type="EMBL" id="UGUY01000001">
    <property type="protein sequence ID" value="SUD68607.1"/>
    <property type="molecule type" value="Genomic_DNA"/>
</dbReference>
<organism evidence="2 3">
    <name type="scientific">Pseudomonas putida</name>
    <name type="common">Arthrobacter siderocapsulatus</name>
    <dbReference type="NCBI Taxonomy" id="303"/>
    <lineage>
        <taxon>Bacteria</taxon>
        <taxon>Pseudomonadati</taxon>
        <taxon>Pseudomonadota</taxon>
        <taxon>Gammaproteobacteria</taxon>
        <taxon>Pseudomonadales</taxon>
        <taxon>Pseudomonadaceae</taxon>
        <taxon>Pseudomonas</taxon>
    </lineage>
</organism>
<reference evidence="1 4" key="2">
    <citation type="submission" date="2020-04" db="EMBL/GenBank/DDBJ databases">
        <title>Molecular characterization of pseudomonads from Agaricus bisporus reveal novel blotch 2 pathogens in Western Europe.</title>
        <authorList>
            <person name="Taparia T."/>
            <person name="Krijger M."/>
            <person name="Haynes E."/>
            <person name="Elpinstone J.G."/>
            <person name="Noble R."/>
            <person name="Van Der Wolf J."/>
        </authorList>
    </citation>
    <scope>NUCLEOTIDE SEQUENCE [LARGE SCALE GENOMIC DNA]</scope>
    <source>
        <strain evidence="1 4">P7765</strain>
    </source>
</reference>
<evidence type="ECO:0000313" key="2">
    <source>
        <dbReference type="EMBL" id="SUD68607.1"/>
    </source>
</evidence>
<proteinExistence type="predicted"/>
<dbReference type="Proteomes" id="UP000254602">
    <property type="component" value="Unassembled WGS sequence"/>
</dbReference>
<dbReference type="Pfam" id="PF04365">
    <property type="entry name" value="BrnT_toxin"/>
    <property type="match status" value="1"/>
</dbReference>
<accession>A0A379KLX9</accession>
<protein>
    <submittedName>
        <fullName evidence="1">BrnT family toxin</fullName>
    </submittedName>
    <submittedName>
        <fullName evidence="2">Protein of uncharacterized function (DUF497)</fullName>
    </submittedName>
</protein>
<gene>
    <name evidence="1" type="ORF">HX798_12405</name>
    <name evidence="2" type="ORF">NCTC7914_02746</name>
</gene>
<name>A0A379KLX9_PSEPU</name>
<reference evidence="2 3" key="1">
    <citation type="submission" date="2018-06" db="EMBL/GenBank/DDBJ databases">
        <authorList>
            <consortium name="Pathogen Informatics"/>
            <person name="Doyle S."/>
        </authorList>
    </citation>
    <scope>NUCLEOTIDE SEQUENCE [LARGE SCALE GENOMIC DNA]</scope>
    <source>
        <strain evidence="2 3">NCTC7914</strain>
    </source>
</reference>
<evidence type="ECO:0000313" key="1">
    <source>
        <dbReference type="EMBL" id="NWC81099.1"/>
    </source>
</evidence>